<feature type="compositionally biased region" description="Basic and acidic residues" evidence="1">
    <location>
        <begin position="47"/>
        <end position="58"/>
    </location>
</feature>
<organism evidence="2 3">
    <name type="scientific">Monosporascus cannonballus</name>
    <dbReference type="NCBI Taxonomy" id="155416"/>
    <lineage>
        <taxon>Eukaryota</taxon>
        <taxon>Fungi</taxon>
        <taxon>Dikarya</taxon>
        <taxon>Ascomycota</taxon>
        <taxon>Pezizomycotina</taxon>
        <taxon>Sordariomycetes</taxon>
        <taxon>Xylariomycetidae</taxon>
        <taxon>Xylariales</taxon>
        <taxon>Xylariales incertae sedis</taxon>
        <taxon>Monosporascus</taxon>
    </lineage>
</organism>
<evidence type="ECO:0000256" key="1">
    <source>
        <dbReference type="SAM" id="MobiDB-lite"/>
    </source>
</evidence>
<feature type="region of interest" description="Disordered" evidence="1">
    <location>
        <begin position="33"/>
        <end position="88"/>
    </location>
</feature>
<keyword evidence="3" id="KW-1185">Reference proteome</keyword>
<proteinExistence type="predicted"/>
<protein>
    <submittedName>
        <fullName evidence="2">Uncharacterized protein</fullName>
    </submittedName>
</protein>
<feature type="compositionally biased region" description="Basic and acidic residues" evidence="1">
    <location>
        <begin position="66"/>
        <end position="83"/>
    </location>
</feature>
<reference evidence="2 3" key="1">
    <citation type="submission" date="2018-06" db="EMBL/GenBank/DDBJ databases">
        <title>Complete Genomes of Monosporascus.</title>
        <authorList>
            <person name="Robinson A.J."/>
            <person name="Natvig D.O."/>
        </authorList>
    </citation>
    <scope>NUCLEOTIDE SEQUENCE [LARGE SCALE GENOMIC DNA]</scope>
    <source>
        <strain evidence="2 3">CBS 609.92</strain>
    </source>
</reference>
<gene>
    <name evidence="2" type="ORF">DL762_001708</name>
</gene>
<evidence type="ECO:0000313" key="2">
    <source>
        <dbReference type="EMBL" id="RYO92259.1"/>
    </source>
</evidence>
<dbReference type="Proteomes" id="UP000294003">
    <property type="component" value="Unassembled WGS sequence"/>
</dbReference>
<sequence>MVSSANNFIMSGGGPGGGVVLTSKMYNLGDRDMAAGPIRKQTSAQHDLLRHAAAHPERGGAAASSTDRRSASRHVNDHTHTPRDTGWPLVLRSENETKTTSIVPEGLTLHIRAKPPTYWLGDSVVDDEQQPTWMAEFSSR</sequence>
<name>A0ABY0HFG8_9PEZI</name>
<comment type="caution">
    <text evidence="2">The sequence shown here is derived from an EMBL/GenBank/DDBJ whole genome shotgun (WGS) entry which is preliminary data.</text>
</comment>
<accession>A0ABY0HFG8</accession>
<dbReference type="EMBL" id="QJNS01000029">
    <property type="protein sequence ID" value="RYO92259.1"/>
    <property type="molecule type" value="Genomic_DNA"/>
</dbReference>
<evidence type="ECO:0000313" key="3">
    <source>
        <dbReference type="Proteomes" id="UP000294003"/>
    </source>
</evidence>